<comment type="caution">
    <text evidence="4">Lacks conserved residue(s) required for the propagation of feature annotation.</text>
</comment>
<dbReference type="Pfam" id="PF01416">
    <property type="entry name" value="PseudoU_synth_1"/>
    <property type="match status" value="2"/>
</dbReference>
<dbReference type="AlphaFoldDB" id="A0AAE3IKF3"/>
<sequence length="256" mass="29291">MSQRYFIEVSYLGTHYNGFQVQPNAPTIQGSLQQVLKILFRKEIQLTGSSRTDAGVHALQNYFHFDTDLEFDTDKYGYSINALLPYDIAVKRIFKVAGSAHARFDAVYREYKYYISRHKDPFHFDTAYKYGHDLDISALNKAAALLLQYTDFTTFSKLNTQVYTNNCTITLSEWSEEDGILVYHVRSNRFLRGMVRALVGTMLRVGRGIITVEDFKHIIESKDCAQADFSTPAKGLFLVKVVYPQDYNIVVPATIS</sequence>
<evidence type="ECO:0000313" key="10">
    <source>
        <dbReference type="Proteomes" id="UP001209317"/>
    </source>
</evidence>
<comment type="function">
    <text evidence="4">Formation of pseudouridine at positions 38, 39 and 40 in the anticodon stem and loop of transfer RNAs.</text>
</comment>
<dbReference type="CDD" id="cd02570">
    <property type="entry name" value="PseudoU_synth_EcTruA"/>
    <property type="match status" value="1"/>
</dbReference>
<comment type="similarity">
    <text evidence="1 4 7">Belongs to the tRNA pseudouridine synthase TruA family.</text>
</comment>
<dbReference type="EC" id="5.4.99.12" evidence="4"/>
<reference evidence="9" key="1">
    <citation type="submission" date="2022-10" db="EMBL/GenBank/DDBJ databases">
        <authorList>
            <person name="Kim H.S."/>
            <person name="Kim J.-S."/>
            <person name="Suh M.K."/>
            <person name="Eom M.K."/>
            <person name="Lee J.-S."/>
        </authorList>
    </citation>
    <scope>NUCLEOTIDE SEQUENCE</scope>
    <source>
        <strain evidence="9">LIP-5</strain>
    </source>
</reference>
<evidence type="ECO:0000256" key="7">
    <source>
        <dbReference type="RuleBase" id="RU003792"/>
    </source>
</evidence>
<comment type="subunit">
    <text evidence="4">Homodimer.</text>
</comment>
<evidence type="ECO:0000313" key="9">
    <source>
        <dbReference type="EMBL" id="MCU7693429.1"/>
    </source>
</evidence>
<evidence type="ECO:0000256" key="4">
    <source>
        <dbReference type="HAMAP-Rule" id="MF_00171"/>
    </source>
</evidence>
<dbReference type="GO" id="GO:0160147">
    <property type="term" value="F:tRNA pseudouridine(38-40) synthase activity"/>
    <property type="evidence" value="ECO:0007669"/>
    <property type="project" value="UniProtKB-EC"/>
</dbReference>
<comment type="caution">
    <text evidence="9">The sequence shown here is derived from an EMBL/GenBank/DDBJ whole genome shotgun (WGS) entry which is preliminary data.</text>
</comment>
<gene>
    <name evidence="4 9" type="primary">truA</name>
    <name evidence="9" type="ORF">OD355_02725</name>
</gene>
<keyword evidence="2 4" id="KW-0819">tRNA processing</keyword>
<dbReference type="PIRSF" id="PIRSF001430">
    <property type="entry name" value="tRNA_psdUrid_synth"/>
    <property type="match status" value="1"/>
</dbReference>
<dbReference type="InterPro" id="IPR020103">
    <property type="entry name" value="PsdUridine_synth_cat_dom_sf"/>
</dbReference>
<organism evidence="9 10">
    <name type="scientific">Haoranjiania flava</name>
    <dbReference type="NCBI Taxonomy" id="1856322"/>
    <lineage>
        <taxon>Bacteria</taxon>
        <taxon>Pseudomonadati</taxon>
        <taxon>Bacteroidota</taxon>
        <taxon>Chitinophagia</taxon>
        <taxon>Chitinophagales</taxon>
        <taxon>Chitinophagaceae</taxon>
        <taxon>Haoranjiania</taxon>
    </lineage>
</organism>
<dbReference type="FunFam" id="3.30.70.580:FF:000001">
    <property type="entry name" value="tRNA pseudouridine synthase A"/>
    <property type="match status" value="1"/>
</dbReference>
<protein>
    <recommendedName>
        <fullName evidence="4">tRNA pseudouridine synthase A</fullName>
        <ecNumber evidence="4">5.4.99.12</ecNumber>
    </recommendedName>
    <alternativeName>
        <fullName evidence="4">tRNA pseudouridine(38-40) synthase</fullName>
    </alternativeName>
    <alternativeName>
        <fullName evidence="4">tRNA pseudouridylate synthase I</fullName>
    </alternativeName>
    <alternativeName>
        <fullName evidence="4">tRNA-uridine isomerase I</fullName>
    </alternativeName>
</protein>
<feature type="binding site" evidence="4 6">
    <location>
        <position position="111"/>
    </location>
    <ligand>
        <name>substrate</name>
    </ligand>
</feature>
<feature type="active site" description="Nucleophile" evidence="4 5">
    <location>
        <position position="53"/>
    </location>
</feature>
<dbReference type="InterPro" id="IPR020094">
    <property type="entry name" value="TruA/RsuA/RluB/E/F_N"/>
</dbReference>
<dbReference type="PANTHER" id="PTHR11142">
    <property type="entry name" value="PSEUDOURIDYLATE SYNTHASE"/>
    <property type="match status" value="1"/>
</dbReference>
<dbReference type="Proteomes" id="UP001209317">
    <property type="component" value="Unassembled WGS sequence"/>
</dbReference>
<dbReference type="Gene3D" id="3.30.70.580">
    <property type="entry name" value="Pseudouridine synthase I, catalytic domain, N-terminal subdomain"/>
    <property type="match status" value="1"/>
</dbReference>
<dbReference type="InterPro" id="IPR001406">
    <property type="entry name" value="PsdUridine_synth_TruA"/>
</dbReference>
<dbReference type="EMBL" id="JAOTPL010000002">
    <property type="protein sequence ID" value="MCU7693429.1"/>
    <property type="molecule type" value="Genomic_DNA"/>
</dbReference>
<keyword evidence="10" id="KW-1185">Reference proteome</keyword>
<evidence type="ECO:0000259" key="8">
    <source>
        <dbReference type="Pfam" id="PF01416"/>
    </source>
</evidence>
<accession>A0AAE3IKF3</accession>
<evidence type="ECO:0000256" key="3">
    <source>
        <dbReference type="ARBA" id="ARBA00023235"/>
    </source>
</evidence>
<dbReference type="InterPro" id="IPR020097">
    <property type="entry name" value="PsdUridine_synth_TruA_a/b_dom"/>
</dbReference>
<dbReference type="SUPFAM" id="SSF55120">
    <property type="entry name" value="Pseudouridine synthase"/>
    <property type="match status" value="1"/>
</dbReference>
<dbReference type="RefSeq" id="WP_263036914.1">
    <property type="nucleotide sequence ID" value="NZ_JAOTPL010000002.1"/>
</dbReference>
<dbReference type="GO" id="GO:0031119">
    <property type="term" value="P:tRNA pseudouridine synthesis"/>
    <property type="evidence" value="ECO:0007669"/>
    <property type="project" value="UniProtKB-UniRule"/>
</dbReference>
<proteinExistence type="inferred from homology"/>
<dbReference type="Gene3D" id="3.30.70.660">
    <property type="entry name" value="Pseudouridine synthase I, catalytic domain, C-terminal subdomain"/>
    <property type="match status" value="1"/>
</dbReference>
<evidence type="ECO:0000256" key="5">
    <source>
        <dbReference type="PIRSR" id="PIRSR001430-1"/>
    </source>
</evidence>
<dbReference type="PANTHER" id="PTHR11142:SF0">
    <property type="entry name" value="TRNA PSEUDOURIDINE SYNTHASE-LIKE 1"/>
    <property type="match status" value="1"/>
</dbReference>
<dbReference type="GO" id="GO:0003723">
    <property type="term" value="F:RNA binding"/>
    <property type="evidence" value="ECO:0007669"/>
    <property type="project" value="InterPro"/>
</dbReference>
<comment type="catalytic activity">
    <reaction evidence="4 7">
        <text>uridine(38/39/40) in tRNA = pseudouridine(38/39/40) in tRNA</text>
        <dbReference type="Rhea" id="RHEA:22376"/>
        <dbReference type="Rhea" id="RHEA-COMP:10085"/>
        <dbReference type="Rhea" id="RHEA-COMP:10087"/>
        <dbReference type="ChEBI" id="CHEBI:65314"/>
        <dbReference type="ChEBI" id="CHEBI:65315"/>
        <dbReference type="EC" id="5.4.99.12"/>
    </reaction>
</comment>
<dbReference type="HAMAP" id="MF_00171">
    <property type="entry name" value="TruA"/>
    <property type="match status" value="1"/>
</dbReference>
<feature type="domain" description="Pseudouridine synthase I TruA alpha/beta" evidence="8">
    <location>
        <begin position="9"/>
        <end position="105"/>
    </location>
</feature>
<evidence type="ECO:0000256" key="6">
    <source>
        <dbReference type="PIRSR" id="PIRSR001430-2"/>
    </source>
</evidence>
<evidence type="ECO:0000256" key="2">
    <source>
        <dbReference type="ARBA" id="ARBA00022694"/>
    </source>
</evidence>
<dbReference type="NCBIfam" id="TIGR00071">
    <property type="entry name" value="hisT_truA"/>
    <property type="match status" value="1"/>
</dbReference>
<keyword evidence="3 4" id="KW-0413">Isomerase</keyword>
<feature type="domain" description="Pseudouridine synthase I TruA alpha/beta" evidence="8">
    <location>
        <begin position="149"/>
        <end position="244"/>
    </location>
</feature>
<dbReference type="InterPro" id="IPR020095">
    <property type="entry name" value="PsdUridine_synth_TruA_C"/>
</dbReference>
<name>A0AAE3IKF3_9BACT</name>
<evidence type="ECO:0000256" key="1">
    <source>
        <dbReference type="ARBA" id="ARBA00009375"/>
    </source>
</evidence>